<gene>
    <name evidence="1" type="ORF">J2T15_002461</name>
</gene>
<comment type="caution">
    <text evidence="1">The sequence shown here is derived from an EMBL/GenBank/DDBJ whole genome shotgun (WGS) entry which is preliminary data.</text>
</comment>
<dbReference type="Gene3D" id="4.10.280.10">
    <property type="entry name" value="Helix-loop-helix DNA-binding domain"/>
    <property type="match status" value="1"/>
</dbReference>
<name>A0ABT9U072_PAEHA</name>
<evidence type="ECO:0000313" key="2">
    <source>
        <dbReference type="Proteomes" id="UP001229346"/>
    </source>
</evidence>
<evidence type="ECO:0008006" key="3">
    <source>
        <dbReference type="Google" id="ProtNLM"/>
    </source>
</evidence>
<dbReference type="InterPro" id="IPR036638">
    <property type="entry name" value="HLH_DNA-bd_sf"/>
</dbReference>
<dbReference type="Proteomes" id="UP001229346">
    <property type="component" value="Unassembled WGS sequence"/>
</dbReference>
<dbReference type="InterPro" id="IPR037208">
    <property type="entry name" value="Spo0E-like_sf"/>
</dbReference>
<dbReference type="InterPro" id="IPR018540">
    <property type="entry name" value="Spo0E-like"/>
</dbReference>
<dbReference type="RefSeq" id="WP_373458119.1">
    <property type="nucleotide sequence ID" value="NZ_JAUSST010000002.1"/>
</dbReference>
<reference evidence="1 2" key="1">
    <citation type="submission" date="2023-07" db="EMBL/GenBank/DDBJ databases">
        <title>Sorghum-associated microbial communities from plants grown in Nebraska, USA.</title>
        <authorList>
            <person name="Schachtman D."/>
        </authorList>
    </citation>
    <scope>NUCLEOTIDE SEQUENCE [LARGE SCALE GENOMIC DNA]</scope>
    <source>
        <strain evidence="1 2">CC482</strain>
    </source>
</reference>
<dbReference type="SUPFAM" id="SSF140500">
    <property type="entry name" value="BAS1536-like"/>
    <property type="match status" value="1"/>
</dbReference>
<keyword evidence="2" id="KW-1185">Reference proteome</keyword>
<sequence length="64" mass="7442">MHNCVCQQQIEALRTEMVRVFGVSNSFTDSVVIQISQELDKKLMEYTNCVSRIQKTDNHDTLCY</sequence>
<evidence type="ECO:0000313" key="1">
    <source>
        <dbReference type="EMBL" id="MDQ0113026.1"/>
    </source>
</evidence>
<dbReference type="Pfam" id="PF09388">
    <property type="entry name" value="SpoOE-like"/>
    <property type="match status" value="1"/>
</dbReference>
<protein>
    <recommendedName>
        <fullName evidence="3">Aspartyl-phosphate phosphatase Spo0E family protein</fullName>
    </recommendedName>
</protein>
<dbReference type="EMBL" id="JAUSSU010000004">
    <property type="protein sequence ID" value="MDQ0113026.1"/>
    <property type="molecule type" value="Genomic_DNA"/>
</dbReference>
<accession>A0ABT9U072</accession>
<organism evidence="1 2">
    <name type="scientific">Paenibacillus harenae</name>
    <dbReference type="NCBI Taxonomy" id="306543"/>
    <lineage>
        <taxon>Bacteria</taxon>
        <taxon>Bacillati</taxon>
        <taxon>Bacillota</taxon>
        <taxon>Bacilli</taxon>
        <taxon>Bacillales</taxon>
        <taxon>Paenibacillaceae</taxon>
        <taxon>Paenibacillus</taxon>
    </lineage>
</organism>
<proteinExistence type="predicted"/>